<name>A0A9P6LBF5_9AGAM</name>
<dbReference type="OrthoDB" id="6359816at2759"/>
<dbReference type="InterPro" id="IPR011333">
    <property type="entry name" value="SKP1/BTB/POZ_sf"/>
</dbReference>
<evidence type="ECO:0008006" key="4">
    <source>
        <dbReference type="Google" id="ProtNLM"/>
    </source>
</evidence>
<keyword evidence="3" id="KW-1185">Reference proteome</keyword>
<accession>A0A9P6LBF5</accession>
<evidence type="ECO:0000313" key="2">
    <source>
        <dbReference type="EMBL" id="KAF9790820.1"/>
    </source>
</evidence>
<reference evidence="2" key="1">
    <citation type="journal article" date="2020" name="Nat. Commun.">
        <title>Large-scale genome sequencing of mycorrhizal fungi provides insights into the early evolution of symbiotic traits.</title>
        <authorList>
            <person name="Miyauchi S."/>
            <person name="Kiss E."/>
            <person name="Kuo A."/>
            <person name="Drula E."/>
            <person name="Kohler A."/>
            <person name="Sanchez-Garcia M."/>
            <person name="Morin E."/>
            <person name="Andreopoulos B."/>
            <person name="Barry K.W."/>
            <person name="Bonito G."/>
            <person name="Buee M."/>
            <person name="Carver A."/>
            <person name="Chen C."/>
            <person name="Cichocki N."/>
            <person name="Clum A."/>
            <person name="Culley D."/>
            <person name="Crous P.W."/>
            <person name="Fauchery L."/>
            <person name="Girlanda M."/>
            <person name="Hayes R.D."/>
            <person name="Keri Z."/>
            <person name="LaButti K."/>
            <person name="Lipzen A."/>
            <person name="Lombard V."/>
            <person name="Magnuson J."/>
            <person name="Maillard F."/>
            <person name="Murat C."/>
            <person name="Nolan M."/>
            <person name="Ohm R.A."/>
            <person name="Pangilinan J."/>
            <person name="Pereira M.F."/>
            <person name="Perotto S."/>
            <person name="Peter M."/>
            <person name="Pfister S."/>
            <person name="Riley R."/>
            <person name="Sitrit Y."/>
            <person name="Stielow J.B."/>
            <person name="Szollosi G."/>
            <person name="Zifcakova L."/>
            <person name="Stursova M."/>
            <person name="Spatafora J.W."/>
            <person name="Tedersoo L."/>
            <person name="Vaario L.M."/>
            <person name="Yamada A."/>
            <person name="Yan M."/>
            <person name="Wang P."/>
            <person name="Xu J."/>
            <person name="Bruns T."/>
            <person name="Baldrian P."/>
            <person name="Vilgalys R."/>
            <person name="Dunand C."/>
            <person name="Henrissat B."/>
            <person name="Grigoriev I.V."/>
            <person name="Hibbett D."/>
            <person name="Nagy L.G."/>
            <person name="Martin F.M."/>
        </authorList>
    </citation>
    <scope>NUCLEOTIDE SEQUENCE</scope>
    <source>
        <strain evidence="2">UH-Tt-Lm1</strain>
    </source>
</reference>
<dbReference type="EMBL" id="WIUZ02000002">
    <property type="protein sequence ID" value="KAF9790820.1"/>
    <property type="molecule type" value="Genomic_DNA"/>
</dbReference>
<comment type="caution">
    <text evidence="2">The sequence shown here is derived from an EMBL/GenBank/DDBJ whole genome shotgun (WGS) entry which is preliminary data.</text>
</comment>
<reference evidence="2" key="2">
    <citation type="submission" date="2020-11" db="EMBL/GenBank/DDBJ databases">
        <authorList>
            <consortium name="DOE Joint Genome Institute"/>
            <person name="Kuo A."/>
            <person name="Miyauchi S."/>
            <person name="Kiss E."/>
            <person name="Drula E."/>
            <person name="Kohler A."/>
            <person name="Sanchez-Garcia M."/>
            <person name="Andreopoulos B."/>
            <person name="Barry K.W."/>
            <person name="Bonito G."/>
            <person name="Buee M."/>
            <person name="Carver A."/>
            <person name="Chen C."/>
            <person name="Cichocki N."/>
            <person name="Clum A."/>
            <person name="Culley D."/>
            <person name="Crous P.W."/>
            <person name="Fauchery L."/>
            <person name="Girlanda M."/>
            <person name="Hayes R."/>
            <person name="Keri Z."/>
            <person name="Labutti K."/>
            <person name="Lipzen A."/>
            <person name="Lombard V."/>
            <person name="Magnuson J."/>
            <person name="Maillard F."/>
            <person name="Morin E."/>
            <person name="Murat C."/>
            <person name="Nolan M."/>
            <person name="Ohm R."/>
            <person name="Pangilinan J."/>
            <person name="Pereira M."/>
            <person name="Perotto S."/>
            <person name="Peter M."/>
            <person name="Riley R."/>
            <person name="Sitrit Y."/>
            <person name="Stielow B."/>
            <person name="Szollosi G."/>
            <person name="Zifcakova L."/>
            <person name="Stursova M."/>
            <person name="Spatafora J.W."/>
            <person name="Tedersoo L."/>
            <person name="Vaario L.-M."/>
            <person name="Yamada A."/>
            <person name="Yan M."/>
            <person name="Wang P."/>
            <person name="Xu J."/>
            <person name="Bruns T."/>
            <person name="Baldrian P."/>
            <person name="Vilgalys R."/>
            <person name="Henrissat B."/>
            <person name="Grigoriev I.V."/>
            <person name="Hibbett D."/>
            <person name="Nagy L.G."/>
            <person name="Martin F.M."/>
        </authorList>
    </citation>
    <scope>NUCLEOTIDE SEQUENCE</scope>
    <source>
        <strain evidence="2">UH-Tt-Lm1</strain>
    </source>
</reference>
<sequence length="187" mass="21051">MEVFRNPSGNYLRKFSPPLAMQQSMWDSIVNGNLIDAKIFAFSRRSREPGRVDTPKVLFVNTHVLAAACSYFHSTFSFSNGTETDLDAELPPGMEPCFDLAECDLDSDFDDPVDDDPMQPQPRASSDTLESPRRPINAYLVKFTAYKTLRAIIWYIYTGEISFLLGYPAVPSPSAKSVYRFAHEVCT</sequence>
<gene>
    <name evidence="2" type="ORF">BJ322DRAFT_412454</name>
</gene>
<dbReference type="AlphaFoldDB" id="A0A9P6LBF5"/>
<evidence type="ECO:0000313" key="3">
    <source>
        <dbReference type="Proteomes" id="UP000736335"/>
    </source>
</evidence>
<evidence type="ECO:0000256" key="1">
    <source>
        <dbReference type="SAM" id="MobiDB-lite"/>
    </source>
</evidence>
<dbReference type="Proteomes" id="UP000736335">
    <property type="component" value="Unassembled WGS sequence"/>
</dbReference>
<proteinExistence type="predicted"/>
<protein>
    <recommendedName>
        <fullName evidence="4">BTB domain-containing protein</fullName>
    </recommendedName>
</protein>
<feature type="region of interest" description="Disordered" evidence="1">
    <location>
        <begin position="109"/>
        <end position="130"/>
    </location>
</feature>
<organism evidence="2 3">
    <name type="scientific">Thelephora terrestris</name>
    <dbReference type="NCBI Taxonomy" id="56493"/>
    <lineage>
        <taxon>Eukaryota</taxon>
        <taxon>Fungi</taxon>
        <taxon>Dikarya</taxon>
        <taxon>Basidiomycota</taxon>
        <taxon>Agaricomycotina</taxon>
        <taxon>Agaricomycetes</taxon>
        <taxon>Thelephorales</taxon>
        <taxon>Thelephoraceae</taxon>
        <taxon>Thelephora</taxon>
    </lineage>
</organism>
<dbReference type="Gene3D" id="3.30.710.10">
    <property type="entry name" value="Potassium Channel Kv1.1, Chain A"/>
    <property type="match status" value="1"/>
</dbReference>